<name>A0A178CZQ1_9EURO</name>
<keyword evidence="1" id="KW-0285">Flavoprotein</keyword>
<dbReference type="GeneID" id="34589077"/>
<evidence type="ECO:0000256" key="3">
    <source>
        <dbReference type="ARBA" id="ARBA00022857"/>
    </source>
</evidence>
<comment type="caution">
    <text evidence="5">The sequence shown here is derived from an EMBL/GenBank/DDBJ whole genome shotgun (WGS) entry which is preliminary data.</text>
</comment>
<dbReference type="InterPro" id="IPR050775">
    <property type="entry name" value="FAD-binding_Monooxygenases"/>
</dbReference>
<dbReference type="Proteomes" id="UP000185904">
    <property type="component" value="Unassembled WGS sequence"/>
</dbReference>
<sequence length="192" mass="20830">MIIFALGFDAATGALSELEVKGTGGKVLKDCWERRLETFAGALVPGFPNMFIVCGPHVPFGNMPVVQEIEVNWIGKTIRHMEENKLDTIDVSEKAADVWSDHLREAFKATLFAESAKAVKAWFVGANIPGKAIDPLFYFGGVLTWASWLDKETKTGWESMRFSPSVAADVEGKEPPIHSGGQIALGLPPVAA</sequence>
<gene>
    <name evidence="5" type="ORF">AYO20_05661</name>
</gene>
<dbReference type="SUPFAM" id="SSF51905">
    <property type="entry name" value="FAD/NAD(P)-binding domain"/>
    <property type="match status" value="1"/>
</dbReference>
<dbReference type="AlphaFoldDB" id="A0A178CZQ1"/>
<dbReference type="RefSeq" id="XP_022499958.1">
    <property type="nucleotide sequence ID" value="XM_022643954.1"/>
</dbReference>
<keyword evidence="2" id="KW-0274">FAD</keyword>
<dbReference type="OrthoDB" id="66881at2759"/>
<protein>
    <submittedName>
        <fullName evidence="5">Uncharacterized protein</fullName>
    </submittedName>
</protein>
<reference evidence="5 6" key="1">
    <citation type="submission" date="2016-03" db="EMBL/GenBank/DDBJ databases">
        <title>The draft genome sequence of Fonsecaea nubica causative agent of cutaneous subcutaneous infection in human host.</title>
        <authorList>
            <person name="Costa F."/>
            <person name="Sybren D.H."/>
            <person name="Raittz R.T."/>
            <person name="Weiss V.A."/>
            <person name="Leao A.C."/>
            <person name="Gomes R."/>
            <person name="De Souza E.M."/>
            <person name="Pedrosa F.O."/>
            <person name="Steffens M.B."/>
            <person name="Bombassaro A."/>
            <person name="Tadra-Sfeir M.Z."/>
            <person name="Moreno L.F."/>
            <person name="Najafzadeh M.J."/>
            <person name="Felipe M.S."/>
            <person name="Teixeira M."/>
            <person name="Sun J."/>
            <person name="Xi L."/>
            <person name="Castro M.A."/>
            <person name="Vicente V.A."/>
        </authorList>
    </citation>
    <scope>NUCLEOTIDE SEQUENCE [LARGE SCALE GENOMIC DNA]</scope>
    <source>
        <strain evidence="5 6">CBS 269.64</strain>
    </source>
</reference>
<dbReference type="Gene3D" id="3.50.50.60">
    <property type="entry name" value="FAD/NAD(P)-binding domain"/>
    <property type="match status" value="1"/>
</dbReference>
<dbReference type="EMBL" id="LVCJ01000034">
    <property type="protein sequence ID" value="OAL34946.1"/>
    <property type="molecule type" value="Genomic_DNA"/>
</dbReference>
<evidence type="ECO:0000313" key="6">
    <source>
        <dbReference type="Proteomes" id="UP000185904"/>
    </source>
</evidence>
<dbReference type="GO" id="GO:0016491">
    <property type="term" value="F:oxidoreductase activity"/>
    <property type="evidence" value="ECO:0007669"/>
    <property type="project" value="UniProtKB-KW"/>
</dbReference>
<proteinExistence type="predicted"/>
<evidence type="ECO:0000256" key="2">
    <source>
        <dbReference type="ARBA" id="ARBA00022827"/>
    </source>
</evidence>
<evidence type="ECO:0000256" key="1">
    <source>
        <dbReference type="ARBA" id="ARBA00022630"/>
    </source>
</evidence>
<evidence type="ECO:0000313" key="5">
    <source>
        <dbReference type="EMBL" id="OAL34946.1"/>
    </source>
</evidence>
<keyword evidence="6" id="KW-1185">Reference proteome</keyword>
<dbReference type="InterPro" id="IPR036188">
    <property type="entry name" value="FAD/NAD-bd_sf"/>
</dbReference>
<keyword evidence="3" id="KW-0521">NADP</keyword>
<accession>A0A178CZQ1</accession>
<dbReference type="PANTHER" id="PTHR43098:SF5">
    <property type="entry name" value="DUAL-FUNCTIONAL MONOOXYGENASE_METHYLTRANSFERASE PSOF"/>
    <property type="match status" value="1"/>
</dbReference>
<dbReference type="PANTHER" id="PTHR43098">
    <property type="entry name" value="L-ORNITHINE N(5)-MONOOXYGENASE-RELATED"/>
    <property type="match status" value="1"/>
</dbReference>
<keyword evidence="4" id="KW-0560">Oxidoreductase</keyword>
<organism evidence="5 6">
    <name type="scientific">Fonsecaea nubica</name>
    <dbReference type="NCBI Taxonomy" id="856822"/>
    <lineage>
        <taxon>Eukaryota</taxon>
        <taxon>Fungi</taxon>
        <taxon>Dikarya</taxon>
        <taxon>Ascomycota</taxon>
        <taxon>Pezizomycotina</taxon>
        <taxon>Eurotiomycetes</taxon>
        <taxon>Chaetothyriomycetidae</taxon>
        <taxon>Chaetothyriales</taxon>
        <taxon>Herpotrichiellaceae</taxon>
        <taxon>Fonsecaea</taxon>
    </lineage>
</organism>
<evidence type="ECO:0000256" key="4">
    <source>
        <dbReference type="ARBA" id="ARBA00023002"/>
    </source>
</evidence>